<evidence type="ECO:0000313" key="4">
    <source>
        <dbReference type="Proteomes" id="UP000276443"/>
    </source>
</evidence>
<feature type="domain" description="NADPH-dependent FMN reductase-like" evidence="2">
    <location>
        <begin position="6"/>
        <end position="148"/>
    </location>
</feature>
<proteinExistence type="inferred from homology"/>
<dbReference type="GO" id="GO:0016491">
    <property type="term" value="F:oxidoreductase activity"/>
    <property type="evidence" value="ECO:0007669"/>
    <property type="project" value="InterPro"/>
</dbReference>
<comment type="similarity">
    <text evidence="1">Belongs to the azoreductase type 2 family.</text>
</comment>
<dbReference type="EMBL" id="RKRF01000009">
    <property type="protein sequence ID" value="RPF53297.1"/>
    <property type="molecule type" value="Genomic_DNA"/>
</dbReference>
<dbReference type="Pfam" id="PF03358">
    <property type="entry name" value="FMN_red"/>
    <property type="match status" value="1"/>
</dbReference>
<evidence type="ECO:0000256" key="1">
    <source>
        <dbReference type="ARBA" id="ARBA00009428"/>
    </source>
</evidence>
<keyword evidence="4" id="KW-1185">Reference proteome</keyword>
<dbReference type="RefSeq" id="WP_124221742.1">
    <property type="nucleotide sequence ID" value="NZ_RKRF01000009.1"/>
</dbReference>
<evidence type="ECO:0000259" key="2">
    <source>
        <dbReference type="Pfam" id="PF03358"/>
    </source>
</evidence>
<dbReference type="InterPro" id="IPR005025">
    <property type="entry name" value="FMN_Rdtase-like_dom"/>
</dbReference>
<accession>A0A3N5B7L0</accession>
<dbReference type="AlphaFoldDB" id="A0A3N5B7L0"/>
<organism evidence="3 4">
    <name type="scientific">Aquisalibacillus elongatus</name>
    <dbReference type="NCBI Taxonomy" id="485577"/>
    <lineage>
        <taxon>Bacteria</taxon>
        <taxon>Bacillati</taxon>
        <taxon>Bacillota</taxon>
        <taxon>Bacilli</taxon>
        <taxon>Bacillales</taxon>
        <taxon>Bacillaceae</taxon>
        <taxon>Aquisalibacillus</taxon>
    </lineage>
</organism>
<protein>
    <submittedName>
        <fullName evidence="3">Chromate reductase</fullName>
    </submittedName>
</protein>
<comment type="caution">
    <text evidence="3">The sequence shown here is derived from an EMBL/GenBank/DDBJ whole genome shotgun (WGS) entry which is preliminary data.</text>
</comment>
<dbReference type="GO" id="GO:0010181">
    <property type="term" value="F:FMN binding"/>
    <property type="evidence" value="ECO:0007669"/>
    <property type="project" value="TreeGrafter"/>
</dbReference>
<dbReference type="InterPro" id="IPR029039">
    <property type="entry name" value="Flavoprotein-like_sf"/>
</dbReference>
<dbReference type="OrthoDB" id="9812295at2"/>
<name>A0A3N5B7L0_9BACI</name>
<dbReference type="InterPro" id="IPR050712">
    <property type="entry name" value="NAD(P)H-dep_reductase"/>
</dbReference>
<dbReference type="PANTHER" id="PTHR30543">
    <property type="entry name" value="CHROMATE REDUCTASE"/>
    <property type="match status" value="1"/>
</dbReference>
<dbReference type="Proteomes" id="UP000276443">
    <property type="component" value="Unassembled WGS sequence"/>
</dbReference>
<dbReference type="GO" id="GO:0005829">
    <property type="term" value="C:cytosol"/>
    <property type="evidence" value="ECO:0007669"/>
    <property type="project" value="TreeGrafter"/>
</dbReference>
<sequence>MDNKLKLIGLSGSHRKDSINKKLLDAVVQELPSDVTYEYVDYSNVPVFNQDHEEPLPSSVEDFKEKVESADIILIATPEYNGSIPGVLKNGIDWLSRPAGQSSLKGKVAGIVGASPGRGGTLKSQLHLRESLSHMDVEVPNQPRLMLSFVDEKIQDGRLILNEQKRDVVQNLIKRLIDTSNRYKKDGVLV</sequence>
<reference evidence="3 4" key="1">
    <citation type="submission" date="2018-11" db="EMBL/GenBank/DDBJ databases">
        <title>Genomic Encyclopedia of Type Strains, Phase IV (KMG-IV): sequencing the most valuable type-strain genomes for metagenomic binning, comparative biology and taxonomic classification.</title>
        <authorList>
            <person name="Goeker M."/>
        </authorList>
    </citation>
    <scope>NUCLEOTIDE SEQUENCE [LARGE SCALE GENOMIC DNA]</scope>
    <source>
        <strain evidence="3 4">DSM 18090</strain>
    </source>
</reference>
<dbReference type="SUPFAM" id="SSF52218">
    <property type="entry name" value="Flavoproteins"/>
    <property type="match status" value="1"/>
</dbReference>
<dbReference type="PANTHER" id="PTHR30543:SF21">
    <property type="entry name" value="NAD(P)H-DEPENDENT FMN REDUCTASE LOT6"/>
    <property type="match status" value="1"/>
</dbReference>
<gene>
    <name evidence="3" type="ORF">EDC24_1794</name>
</gene>
<dbReference type="Gene3D" id="3.40.50.360">
    <property type="match status" value="1"/>
</dbReference>
<evidence type="ECO:0000313" key="3">
    <source>
        <dbReference type="EMBL" id="RPF53297.1"/>
    </source>
</evidence>